<name>A0ABP0TIN8_9BRYO</name>
<keyword evidence="3" id="KW-0677">Repeat</keyword>
<proteinExistence type="inferred from homology"/>
<dbReference type="Proteomes" id="UP001497512">
    <property type="component" value="Chromosome 11"/>
</dbReference>
<evidence type="ECO:0000256" key="2">
    <source>
        <dbReference type="ARBA" id="ARBA00022448"/>
    </source>
</evidence>
<dbReference type="InterPro" id="IPR024931">
    <property type="entry name" value="Importin_alpha"/>
</dbReference>
<feature type="compositionally biased region" description="Basic and acidic residues" evidence="6">
    <location>
        <begin position="48"/>
        <end position="57"/>
    </location>
</feature>
<dbReference type="InterPro" id="IPR032413">
    <property type="entry name" value="Arm_3"/>
</dbReference>
<dbReference type="PIRSF" id="PIRSF005673">
    <property type="entry name" value="Importin_alpha"/>
    <property type="match status" value="1"/>
</dbReference>
<evidence type="ECO:0000256" key="6">
    <source>
        <dbReference type="SAM" id="MobiDB-lite"/>
    </source>
</evidence>
<dbReference type="InterPro" id="IPR000225">
    <property type="entry name" value="Armadillo"/>
</dbReference>
<comment type="similarity">
    <text evidence="1 5">Belongs to the importin alpha family.</text>
</comment>
<keyword evidence="8" id="KW-1185">Reference proteome</keyword>
<protein>
    <recommendedName>
        <fullName evidence="5">Importin subunit alpha</fullName>
    </recommendedName>
</protein>
<feature type="region of interest" description="Disordered" evidence="6">
    <location>
        <begin position="1"/>
        <end position="59"/>
    </location>
</feature>
<evidence type="ECO:0000256" key="5">
    <source>
        <dbReference type="PIRNR" id="PIRNR005673"/>
    </source>
</evidence>
<dbReference type="Gene3D" id="1.25.10.10">
    <property type="entry name" value="Leucine-rich Repeat Variant"/>
    <property type="match status" value="1"/>
</dbReference>
<dbReference type="PANTHER" id="PTHR23316">
    <property type="entry name" value="IMPORTIN ALPHA"/>
    <property type="match status" value="1"/>
</dbReference>
<dbReference type="EMBL" id="OZ019903">
    <property type="protein sequence ID" value="CAK9197606.1"/>
    <property type="molecule type" value="Genomic_DNA"/>
</dbReference>
<evidence type="ECO:0000313" key="7">
    <source>
        <dbReference type="EMBL" id="CAK9197606.1"/>
    </source>
</evidence>
<gene>
    <name evidence="7" type="ORF">CSSPTR1EN2_LOCUS4058</name>
</gene>
<keyword evidence="4 5" id="KW-0653">Protein transport</keyword>
<evidence type="ECO:0000256" key="1">
    <source>
        <dbReference type="ARBA" id="ARBA00010394"/>
    </source>
</evidence>
<organism evidence="7 8">
    <name type="scientific">Sphagnum troendelagicum</name>
    <dbReference type="NCBI Taxonomy" id="128251"/>
    <lineage>
        <taxon>Eukaryota</taxon>
        <taxon>Viridiplantae</taxon>
        <taxon>Streptophyta</taxon>
        <taxon>Embryophyta</taxon>
        <taxon>Bryophyta</taxon>
        <taxon>Sphagnophytina</taxon>
        <taxon>Sphagnopsida</taxon>
        <taxon>Sphagnales</taxon>
        <taxon>Sphagnaceae</taxon>
        <taxon>Sphagnum</taxon>
    </lineage>
</organism>
<dbReference type="Pfam" id="PF16186">
    <property type="entry name" value="Arm_3"/>
    <property type="match status" value="1"/>
</dbReference>
<sequence>MDGASGAHHRDPFKSSVGRVAGQRRRQQAVTVGKERRESVVRAKRLRRADPSDHGDDGSMQLAVMGDEAAYKALEESTVNAVHNLKKLLKGSPAKRIGALQTLRHLLSCTAMPPVHVAIEAGVVTLLVDCLAFGSSEEQLFEAAWCLTNIASGDLQQTRAVEPALPLLILHLGEKSAVHVVEQCAWAIGNVAGDGEVLRDVLLKQGALHSLSRHLLSPVPSLSRTAAWALSNLIKGPSPKAAMELMKIEGMVDTLVSHVSKGEEDLVVEVAWVLVYVTSMSDLHVTLLLNAGLLPPLLGCLASSEQLSLLTPVLRTLGNIVAGDNSKTDVVLSVGQSLPGGIIGVLARCLESKHRTLQKEAAWAVSNIAAGSILQKHTVFNGGVVPPLLHLLATAVFDVRKESAYCLGNLCVAPKESREQGGIILDHLMALVDGGCLPGFIALVRSPDVEAARLGLQFLELVMRGLPNGRGPKIVEKEDGISALEELQFHENDELQTMSNTLIDHYFGEEYGLEEEYGPGMDVLRGSDDSSDYPPWRQGGGLTA</sequence>
<accession>A0ABP0TIN8</accession>
<dbReference type="Pfam" id="PF00514">
    <property type="entry name" value="Arm"/>
    <property type="match status" value="4"/>
</dbReference>
<dbReference type="SUPFAM" id="SSF48371">
    <property type="entry name" value="ARM repeat"/>
    <property type="match status" value="1"/>
</dbReference>
<evidence type="ECO:0000313" key="8">
    <source>
        <dbReference type="Proteomes" id="UP001497512"/>
    </source>
</evidence>
<reference evidence="7" key="1">
    <citation type="submission" date="2024-02" db="EMBL/GenBank/DDBJ databases">
        <authorList>
            <consortium name="ELIXIR-Norway"/>
            <consortium name="Elixir Norway"/>
        </authorList>
    </citation>
    <scope>NUCLEOTIDE SEQUENCE</scope>
</reference>
<keyword evidence="2 5" id="KW-0813">Transport</keyword>
<feature type="region of interest" description="Disordered" evidence="6">
    <location>
        <begin position="521"/>
        <end position="544"/>
    </location>
</feature>
<dbReference type="SMART" id="SM00185">
    <property type="entry name" value="ARM"/>
    <property type="match status" value="7"/>
</dbReference>
<evidence type="ECO:0000256" key="3">
    <source>
        <dbReference type="ARBA" id="ARBA00022737"/>
    </source>
</evidence>
<dbReference type="InterPro" id="IPR016024">
    <property type="entry name" value="ARM-type_fold"/>
</dbReference>
<dbReference type="InterPro" id="IPR011989">
    <property type="entry name" value="ARM-like"/>
</dbReference>
<evidence type="ECO:0000256" key="4">
    <source>
        <dbReference type="ARBA" id="ARBA00022927"/>
    </source>
</evidence>